<dbReference type="AlphaFoldDB" id="A0A2H3BY54"/>
<name>A0A2H3BY54_9AGAR</name>
<dbReference type="Proteomes" id="UP000218334">
    <property type="component" value="Unassembled WGS sequence"/>
</dbReference>
<reference evidence="2" key="1">
    <citation type="journal article" date="2017" name="Nat. Ecol. Evol.">
        <title>Genome expansion and lineage-specific genetic innovations in the forest pathogenic fungi Armillaria.</title>
        <authorList>
            <person name="Sipos G."/>
            <person name="Prasanna A.N."/>
            <person name="Walter M.C."/>
            <person name="O'Connor E."/>
            <person name="Balint B."/>
            <person name="Krizsan K."/>
            <person name="Kiss B."/>
            <person name="Hess J."/>
            <person name="Varga T."/>
            <person name="Slot J."/>
            <person name="Riley R."/>
            <person name="Boka B."/>
            <person name="Rigling D."/>
            <person name="Barry K."/>
            <person name="Lee J."/>
            <person name="Mihaltcheva S."/>
            <person name="LaButti K."/>
            <person name="Lipzen A."/>
            <person name="Waldron R."/>
            <person name="Moloney N.M."/>
            <person name="Sperisen C."/>
            <person name="Kredics L."/>
            <person name="Vagvoelgyi C."/>
            <person name="Patrignani A."/>
            <person name="Fitzpatrick D."/>
            <person name="Nagy I."/>
            <person name="Doyle S."/>
            <person name="Anderson J.B."/>
            <person name="Grigoriev I.V."/>
            <person name="Gueldener U."/>
            <person name="Muensterkoetter M."/>
            <person name="Nagy L.G."/>
        </authorList>
    </citation>
    <scope>NUCLEOTIDE SEQUENCE [LARGE SCALE GENOMIC DNA]</scope>
    <source>
        <strain evidence="2">28-4</strain>
    </source>
</reference>
<gene>
    <name evidence="1" type="ORF">ARMSODRAFT_1013192</name>
</gene>
<organism evidence="1 2">
    <name type="scientific">Armillaria solidipes</name>
    <dbReference type="NCBI Taxonomy" id="1076256"/>
    <lineage>
        <taxon>Eukaryota</taxon>
        <taxon>Fungi</taxon>
        <taxon>Dikarya</taxon>
        <taxon>Basidiomycota</taxon>
        <taxon>Agaricomycotina</taxon>
        <taxon>Agaricomycetes</taxon>
        <taxon>Agaricomycetidae</taxon>
        <taxon>Agaricales</taxon>
        <taxon>Marasmiineae</taxon>
        <taxon>Physalacriaceae</taxon>
        <taxon>Armillaria</taxon>
    </lineage>
</organism>
<evidence type="ECO:0000313" key="2">
    <source>
        <dbReference type="Proteomes" id="UP000218334"/>
    </source>
</evidence>
<protein>
    <submittedName>
        <fullName evidence="1">Uncharacterized protein</fullName>
    </submittedName>
</protein>
<evidence type="ECO:0000313" key="1">
    <source>
        <dbReference type="EMBL" id="PBK75765.1"/>
    </source>
</evidence>
<dbReference type="EMBL" id="KZ293417">
    <property type="protein sequence ID" value="PBK75765.1"/>
    <property type="molecule type" value="Genomic_DNA"/>
</dbReference>
<dbReference type="STRING" id="1076256.A0A2H3BY54"/>
<proteinExistence type="predicted"/>
<accession>A0A2H3BY54</accession>
<sequence>MLTRRSQVVLGSVGEYNDAEKAWMDFIRLLDDNAEDVPGEYHLDNDSTAATKLPKVFETFSDDLKSCYESPLLQQVLAELLLAPMMVDRSHLLVGEGDVRVASVLYLIHQVNLIIEKVLDAKGLGAGSLKCRSLPDRPDLVWQFSSDRDLLQLKYKNIKILRATDWDPIVTNTGPDSKRKLVNQQEVSTLLEHNVVPIARQATKYGCSTSSSGVVAVFDYDGMVVLDFKPGGKGYDDDDNAVKYLFCSSDDDNWTFRQILLAAIMYSFRKEGILGAHVDSEY</sequence>
<keyword evidence="2" id="KW-1185">Reference proteome</keyword>